<dbReference type="STRING" id="1223515.B842_06380"/>
<dbReference type="PROSITE" id="PS51257">
    <property type="entry name" value="PROKAR_LIPOPROTEIN"/>
    <property type="match status" value="1"/>
</dbReference>
<dbReference type="KEGG" id="chm:B842_06380"/>
<accession>A0A0B5D2K3</accession>
<name>A0A0B5D2K3_9CORY</name>
<dbReference type="RefSeq" id="WP_040085794.1">
    <property type="nucleotide sequence ID" value="NZ_BCSU01000023.1"/>
</dbReference>
<dbReference type="OrthoDB" id="9965999at2"/>
<keyword evidence="2" id="KW-1185">Reference proteome</keyword>
<proteinExistence type="predicted"/>
<evidence type="ECO:0000313" key="1">
    <source>
        <dbReference type="EMBL" id="AJE33125.1"/>
    </source>
</evidence>
<reference evidence="1 2" key="1">
    <citation type="submission" date="2013-04" db="EMBL/GenBank/DDBJ databases">
        <title>Complete genome sequence of Corynebacterium humireducens DSM 45392(T), isolated from a wastewater-fed microbial fuel cell.</title>
        <authorList>
            <person name="Ruckert C."/>
            <person name="Albersmeier A."/>
            <person name="Kalinowski J."/>
        </authorList>
    </citation>
    <scope>NUCLEOTIDE SEQUENCE [LARGE SCALE GENOMIC DNA]</scope>
    <source>
        <strain evidence="2">MFC-5</strain>
    </source>
</reference>
<dbReference type="AlphaFoldDB" id="A0A0B5D2K3"/>
<dbReference type="HOGENOM" id="CLU_862537_0_0_11"/>
<sequence length="322" mass="34788">MSLFRRVLAVPAVAVLLVSCTPGDGGEVVVTEVVTVTDQGPAPTTGADPTPDPVTGKARDSVPGALYREVSAEPFLRDRGHSLSSSDGVTECDVWPAPGGRGGSLDPRSGECYSWSLGRDYESLIVFSQSGDGQFSHDTSPSRPQRWGNSYHRLEPGELVRFGPLTCVSPRHNSLACFDAYGSEGFELADENYRRFDWDLPVDILTHRDGTREIIGELMRLDFDNGGHVFCDHNGNYVNCGGARGLDFPPRSNSVTFLRGQVDSDGPGDMGEFQSQAQGAGKGQFLFEGLWVENTGTRAIFTTPEGRNFWVGIDGFGDGRGD</sequence>
<dbReference type="EMBL" id="CP005286">
    <property type="protein sequence ID" value="AJE33125.1"/>
    <property type="molecule type" value="Genomic_DNA"/>
</dbReference>
<gene>
    <name evidence="1" type="ORF">B842_06380</name>
</gene>
<protein>
    <submittedName>
        <fullName evidence="1">Uncharacterized protein</fullName>
    </submittedName>
</protein>
<evidence type="ECO:0000313" key="2">
    <source>
        <dbReference type="Proteomes" id="UP000031524"/>
    </source>
</evidence>
<organism evidence="1 2">
    <name type="scientific">Corynebacterium humireducens NBRC 106098 = DSM 45392</name>
    <dbReference type="NCBI Taxonomy" id="1223515"/>
    <lineage>
        <taxon>Bacteria</taxon>
        <taxon>Bacillati</taxon>
        <taxon>Actinomycetota</taxon>
        <taxon>Actinomycetes</taxon>
        <taxon>Mycobacteriales</taxon>
        <taxon>Corynebacteriaceae</taxon>
        <taxon>Corynebacterium</taxon>
    </lineage>
</organism>
<dbReference type="Proteomes" id="UP000031524">
    <property type="component" value="Chromosome"/>
</dbReference>